<evidence type="ECO:0000256" key="5">
    <source>
        <dbReference type="ARBA" id="ARBA00023136"/>
    </source>
</evidence>
<evidence type="ECO:0000259" key="7">
    <source>
        <dbReference type="Pfam" id="PF02687"/>
    </source>
</evidence>
<keyword evidence="5 6" id="KW-0472">Membrane</keyword>
<dbReference type="AlphaFoldDB" id="A0A822MU08"/>
<dbReference type="RefSeq" id="WP_048666200.1">
    <property type="nucleotide sequence ID" value="NZ_AP025478.1"/>
</dbReference>
<evidence type="ECO:0000313" key="9">
    <source>
        <dbReference type="Proteomes" id="UP000049495"/>
    </source>
</evidence>
<evidence type="ECO:0000256" key="2">
    <source>
        <dbReference type="ARBA" id="ARBA00022475"/>
    </source>
</evidence>
<organism evidence="8 9">
    <name type="scientific">Vibrio crassostreae</name>
    <dbReference type="NCBI Taxonomy" id="246167"/>
    <lineage>
        <taxon>Bacteria</taxon>
        <taxon>Pseudomonadati</taxon>
        <taxon>Pseudomonadota</taxon>
        <taxon>Gammaproteobacteria</taxon>
        <taxon>Vibrionales</taxon>
        <taxon>Vibrionaceae</taxon>
        <taxon>Vibrio</taxon>
    </lineage>
</organism>
<feature type="transmembrane region" description="Helical" evidence="6">
    <location>
        <begin position="326"/>
        <end position="346"/>
    </location>
</feature>
<evidence type="ECO:0000256" key="6">
    <source>
        <dbReference type="SAM" id="Phobius"/>
    </source>
</evidence>
<dbReference type="Pfam" id="PF02687">
    <property type="entry name" value="FtsX"/>
    <property type="match status" value="1"/>
</dbReference>
<reference evidence="9" key="1">
    <citation type="submission" date="2014-06" db="EMBL/GenBank/DDBJ databases">
        <authorList>
            <person name="Le Roux Frederique"/>
        </authorList>
    </citation>
    <scope>NUCLEOTIDE SEQUENCE [LARGE SCALE GENOMIC DNA]</scope>
    <source>
        <strain evidence="9">J5-5</strain>
    </source>
</reference>
<comment type="subcellular location">
    <subcellularLocation>
        <location evidence="1">Cell membrane</location>
        <topology evidence="1">Multi-pass membrane protein</topology>
    </subcellularLocation>
</comment>
<feature type="transmembrane region" description="Helical" evidence="6">
    <location>
        <begin position="271"/>
        <end position="295"/>
    </location>
</feature>
<feature type="domain" description="ABC3 transporter permease C-terminal" evidence="7">
    <location>
        <begin position="651"/>
        <end position="761"/>
    </location>
</feature>
<comment type="caution">
    <text evidence="8">The sequence shown here is derived from an EMBL/GenBank/DDBJ whole genome shotgun (WGS) entry which is preliminary data.</text>
</comment>
<sequence>MLKTFTSPKILSSITGMFSISLGTVLLGVMLVFMWSDHDINSQISETVFKIETQFNLPNGDHVKSSKAPAALLSKLREHPQVKSVGRVKSELVTTSYGTEEVKSADVLAMDESARKMLKLDNDGEFAMSSNGVYLSEPFAKKLTRSPRSLIGKRLKLNGLGLYQVEGIIKLDKRSSIRPDMIIAFSPTYDSVIKSQYDNWYDTHVDVFVDLKNKTPLNLNQIILENAPQIPGAPFTPESFIQLSQRPISQLHYDLNFSDALGLTFSKSSLYLIYGVCVFSFLLGFVGFVSSMISIQLSQVERIRTMLSIGGSYYQIILNALMERRIALLGGVVLSISIFNAGLFFLTEAFTFLSVLSTEVQWVMSVVMLICFVVVYVTVIALVVSQAIALQEGQSISRFSDLNMVHITKFIMMIQIVITTMVIFISVSVTYELLSVKQVDYGYDIKRTHYAKLNGRNDSKARYLRDRINAEQGQVSEATSWYPFDRSVSYASVSTAQQTMDEKIIQAKYFYAGPEIVNILGLTVLTQNHAVPVLREKDTSKRVFVIVTEAFSHLFANISAEKLIEHTFYTNLGDGVKEIQVVDVVSNFYLGKVKPSFEPIMIIIDETKANYLIVNDDATKVVLNDTTFISSLDARDEEYSDLSTIVIYLLFVIVLNIVLLLLNTMTNSLVEVERNRFSLSIMRQLGAGLKSICWYVFKNNILIYLGASGVGVLLGYAAISRKILALDGVQSGLSHYVMSLLVVAATIAFIISLSLVISRKQFLADLKE</sequence>
<name>A0A822MU08_9VIBR</name>
<feature type="transmembrane region" description="Helical" evidence="6">
    <location>
        <begin position="703"/>
        <end position="724"/>
    </location>
</feature>
<dbReference type="Proteomes" id="UP000049495">
    <property type="component" value="Unassembled WGS sequence"/>
</dbReference>
<feature type="transmembrane region" description="Helical" evidence="6">
    <location>
        <begin position="366"/>
        <end position="389"/>
    </location>
</feature>
<evidence type="ECO:0000313" key="8">
    <source>
        <dbReference type="EMBL" id="CDS98488.1"/>
    </source>
</evidence>
<keyword evidence="3 6" id="KW-0812">Transmembrane</keyword>
<dbReference type="EMBL" id="CCJV01000039">
    <property type="protein sequence ID" value="CDS98488.1"/>
    <property type="molecule type" value="Genomic_DNA"/>
</dbReference>
<accession>A0A822MU08</accession>
<evidence type="ECO:0000256" key="3">
    <source>
        <dbReference type="ARBA" id="ARBA00022692"/>
    </source>
</evidence>
<feature type="transmembrane region" description="Helical" evidence="6">
    <location>
        <begin position="736"/>
        <end position="757"/>
    </location>
</feature>
<protein>
    <recommendedName>
        <fullName evidence="7">ABC3 transporter permease C-terminal domain-containing protein</fullName>
    </recommendedName>
</protein>
<feature type="transmembrane region" description="Helical" evidence="6">
    <location>
        <begin position="12"/>
        <end position="35"/>
    </location>
</feature>
<dbReference type="InterPro" id="IPR003838">
    <property type="entry name" value="ABC3_permease_C"/>
</dbReference>
<dbReference type="GO" id="GO:0005886">
    <property type="term" value="C:plasma membrane"/>
    <property type="evidence" value="ECO:0007669"/>
    <property type="project" value="UniProtKB-SubCell"/>
</dbReference>
<dbReference type="GeneID" id="93903379"/>
<proteinExistence type="predicted"/>
<gene>
    <name evidence="8" type="ORF">VCR5J5_1330009</name>
</gene>
<evidence type="ECO:0000256" key="4">
    <source>
        <dbReference type="ARBA" id="ARBA00022989"/>
    </source>
</evidence>
<evidence type="ECO:0000256" key="1">
    <source>
        <dbReference type="ARBA" id="ARBA00004651"/>
    </source>
</evidence>
<dbReference type="NCBIfam" id="NF038008">
    <property type="entry name" value="ABC_perm_DarB"/>
    <property type="match status" value="1"/>
</dbReference>
<feature type="transmembrane region" description="Helical" evidence="6">
    <location>
        <begin position="645"/>
        <end position="665"/>
    </location>
</feature>
<keyword evidence="2" id="KW-1003">Cell membrane</keyword>
<keyword evidence="4 6" id="KW-1133">Transmembrane helix</keyword>
<feature type="transmembrane region" description="Helical" evidence="6">
    <location>
        <begin position="410"/>
        <end position="431"/>
    </location>
</feature>